<dbReference type="KEGG" id="ccau:EG346_19795"/>
<reference evidence="3" key="1">
    <citation type="submission" date="2018-11" db="EMBL/GenBank/DDBJ databases">
        <title>Proposal to divide the Flavobacteriaceae and reorganize its genera based on Amino Acid Identity values calculated from whole genome sequences.</title>
        <authorList>
            <person name="Nicholson A.C."/>
            <person name="Gulvik C.A."/>
            <person name="Whitney A.M."/>
            <person name="Humrighouse B.W."/>
            <person name="Bell M."/>
            <person name="Holmes B."/>
            <person name="Steigerwalt A.G."/>
            <person name="Villarma A."/>
            <person name="Sheth M."/>
            <person name="Batra D."/>
            <person name="Pryor J."/>
            <person name="Bernardet J.-F."/>
            <person name="Hugo C."/>
            <person name="Kampfer P."/>
            <person name="Newman J."/>
            <person name="McQuiston J.R."/>
        </authorList>
    </citation>
    <scope>NUCLEOTIDE SEQUENCE [LARGE SCALE GENOMIC DNA]</scope>
    <source>
        <strain evidence="3">G0188</strain>
    </source>
</reference>
<sequence length="258" mass="27646">MMISKKSFLAVSLLVSVHFLAQVNNVGINTANPTQSLDVNGNIRLRAVPQYGSLLSTDLVLVLDASGVGKRLPVSALQPPGKYALDDIYSLVATNPYNIDITGTWATGSSVNNIDIGMGLNIVIPANKDVQVVINYSIPLGLAVESGNLNCADGVMLYYGIRFVKNGIEMPAGSRKFSYPRGSNGVKMSTVSASYVERIINNTSSDITVAYTLNGYLELQGSTTASPCIIRYNMNSASGLNYNWGKGTMTAQLYKKDI</sequence>
<organism evidence="2 3">
    <name type="scientific">Chryseobacterium carnipullorum</name>
    <dbReference type="NCBI Taxonomy" id="1124835"/>
    <lineage>
        <taxon>Bacteria</taxon>
        <taxon>Pseudomonadati</taxon>
        <taxon>Bacteroidota</taxon>
        <taxon>Flavobacteriia</taxon>
        <taxon>Flavobacteriales</taxon>
        <taxon>Weeksellaceae</taxon>
        <taxon>Chryseobacterium group</taxon>
        <taxon>Chryseobacterium</taxon>
    </lineage>
</organism>
<evidence type="ECO:0000256" key="1">
    <source>
        <dbReference type="SAM" id="SignalP"/>
    </source>
</evidence>
<protein>
    <recommendedName>
        <fullName evidence="4">DUF4382 domain-containing protein</fullName>
    </recommendedName>
</protein>
<gene>
    <name evidence="2" type="ORF">EG346_19795</name>
</gene>
<evidence type="ECO:0008006" key="4">
    <source>
        <dbReference type="Google" id="ProtNLM"/>
    </source>
</evidence>
<dbReference type="OrthoDB" id="1231337at2"/>
<proteinExistence type="predicted"/>
<dbReference type="RefSeq" id="WP_073330981.1">
    <property type="nucleotide sequence ID" value="NZ_CP033920.1"/>
</dbReference>
<keyword evidence="1" id="KW-0732">Signal</keyword>
<dbReference type="Proteomes" id="UP000273270">
    <property type="component" value="Chromosome"/>
</dbReference>
<evidence type="ECO:0000313" key="3">
    <source>
        <dbReference type="Proteomes" id="UP000273270"/>
    </source>
</evidence>
<name>A0A3G6NB15_CHRCU</name>
<evidence type="ECO:0000313" key="2">
    <source>
        <dbReference type="EMBL" id="AZA50279.1"/>
    </source>
</evidence>
<keyword evidence="3" id="KW-1185">Reference proteome</keyword>
<feature type="signal peptide" evidence="1">
    <location>
        <begin position="1"/>
        <end position="21"/>
    </location>
</feature>
<accession>A0A3G6NB15</accession>
<dbReference type="EMBL" id="CP033920">
    <property type="protein sequence ID" value="AZA50279.1"/>
    <property type="molecule type" value="Genomic_DNA"/>
</dbReference>
<feature type="chain" id="PRO_5018010153" description="DUF4382 domain-containing protein" evidence="1">
    <location>
        <begin position="22"/>
        <end position="258"/>
    </location>
</feature>
<dbReference type="AlphaFoldDB" id="A0A3G6NB15"/>